<proteinExistence type="inferred from homology"/>
<feature type="domain" description="Myosin motor" evidence="10">
    <location>
        <begin position="1"/>
        <end position="317"/>
    </location>
</feature>
<evidence type="ECO:0000256" key="2">
    <source>
        <dbReference type="ARBA" id="ARBA00022741"/>
    </source>
</evidence>
<dbReference type="PROSITE" id="PS51456">
    <property type="entry name" value="MYOSIN_MOTOR"/>
    <property type="match status" value="1"/>
</dbReference>
<keyword evidence="4" id="KW-0175">Coiled coil</keyword>
<dbReference type="GO" id="GO:0005737">
    <property type="term" value="C:cytoplasm"/>
    <property type="evidence" value="ECO:0007669"/>
    <property type="project" value="TreeGrafter"/>
</dbReference>
<dbReference type="SUPFAM" id="SSF52540">
    <property type="entry name" value="P-loop containing nucleoside triphosphate hydrolases"/>
    <property type="match status" value="1"/>
</dbReference>
<gene>
    <name evidence="11" type="ORF">GSONMT00065370001</name>
</gene>
<evidence type="ECO:0000313" key="12">
    <source>
        <dbReference type="Proteomes" id="UP000193380"/>
    </source>
</evidence>
<reference evidence="11" key="1">
    <citation type="journal article" date="2014" name="Nat. Commun.">
        <title>The rainbow trout genome provides novel insights into evolution after whole-genome duplication in vertebrates.</title>
        <authorList>
            <person name="Berthelot C."/>
            <person name="Brunet F."/>
            <person name="Chalopin D."/>
            <person name="Juanchich A."/>
            <person name="Bernard M."/>
            <person name="Noel B."/>
            <person name="Bento P."/>
            <person name="Da Silva C."/>
            <person name="Labadie K."/>
            <person name="Alberti A."/>
            <person name="Aury J.M."/>
            <person name="Louis A."/>
            <person name="Dehais P."/>
            <person name="Bardou P."/>
            <person name="Montfort J."/>
            <person name="Klopp C."/>
            <person name="Cabau C."/>
            <person name="Gaspin C."/>
            <person name="Thorgaard G.H."/>
            <person name="Boussaha M."/>
            <person name="Quillet E."/>
            <person name="Guyomard R."/>
            <person name="Galiana D."/>
            <person name="Bobe J."/>
            <person name="Volff J.N."/>
            <person name="Genet C."/>
            <person name="Wincker P."/>
            <person name="Jaillon O."/>
            <person name="Roest Crollius H."/>
            <person name="Guiguen Y."/>
        </authorList>
    </citation>
    <scope>NUCLEOTIDE SEQUENCE [LARGE SCALE GENOMIC DNA]</scope>
</reference>
<feature type="compositionally biased region" description="Basic and acidic residues" evidence="9">
    <location>
        <begin position="1"/>
        <end position="11"/>
    </location>
</feature>
<dbReference type="GO" id="GO:0016459">
    <property type="term" value="C:myosin complex"/>
    <property type="evidence" value="ECO:0007669"/>
    <property type="project" value="UniProtKB-KW"/>
</dbReference>
<evidence type="ECO:0000256" key="3">
    <source>
        <dbReference type="ARBA" id="ARBA00022840"/>
    </source>
</evidence>
<dbReference type="Gene3D" id="1.20.5.4820">
    <property type="match status" value="2"/>
</dbReference>
<keyword evidence="7 8" id="KW-0009">Actin-binding</keyword>
<dbReference type="InterPro" id="IPR001609">
    <property type="entry name" value="Myosin_head_motor_dom-like"/>
</dbReference>
<evidence type="ECO:0000256" key="4">
    <source>
        <dbReference type="ARBA" id="ARBA00023054"/>
    </source>
</evidence>
<dbReference type="GO" id="GO:0051015">
    <property type="term" value="F:actin filament binding"/>
    <property type="evidence" value="ECO:0007669"/>
    <property type="project" value="TreeGrafter"/>
</dbReference>
<evidence type="ECO:0000256" key="8">
    <source>
        <dbReference type="PROSITE-ProRule" id="PRU00782"/>
    </source>
</evidence>
<feature type="region of interest" description="Disordered" evidence="9">
    <location>
        <begin position="1"/>
        <end position="20"/>
    </location>
</feature>
<dbReference type="AlphaFoldDB" id="A0A060W2J5"/>
<dbReference type="STRING" id="8022.A0A060W2J5"/>
<evidence type="ECO:0000256" key="6">
    <source>
        <dbReference type="ARBA" id="ARBA00023175"/>
    </source>
</evidence>
<evidence type="ECO:0000256" key="9">
    <source>
        <dbReference type="SAM" id="MobiDB-lite"/>
    </source>
</evidence>
<dbReference type="Gene3D" id="3.40.850.10">
    <property type="entry name" value="Kinesin motor domain"/>
    <property type="match status" value="1"/>
</dbReference>
<reference evidence="11" key="2">
    <citation type="submission" date="2014-03" db="EMBL/GenBank/DDBJ databases">
        <authorList>
            <person name="Genoscope - CEA"/>
        </authorList>
    </citation>
    <scope>NUCLEOTIDE SEQUENCE</scope>
</reference>
<evidence type="ECO:0000313" key="11">
    <source>
        <dbReference type="EMBL" id="CDQ61518.1"/>
    </source>
</evidence>
<comment type="similarity">
    <text evidence="1 8">Belongs to the TRAFAC class myosin-kinesin ATPase superfamily. Myosin family.</text>
</comment>
<accession>A0A060W2J5</accession>
<dbReference type="GO" id="GO:0005524">
    <property type="term" value="F:ATP binding"/>
    <property type="evidence" value="ECO:0007669"/>
    <property type="project" value="UniProtKB-KW"/>
</dbReference>
<dbReference type="GO" id="GO:0016020">
    <property type="term" value="C:membrane"/>
    <property type="evidence" value="ECO:0007669"/>
    <property type="project" value="TreeGrafter"/>
</dbReference>
<evidence type="ECO:0000256" key="5">
    <source>
        <dbReference type="ARBA" id="ARBA00023123"/>
    </source>
</evidence>
<evidence type="ECO:0000256" key="7">
    <source>
        <dbReference type="ARBA" id="ARBA00023203"/>
    </source>
</evidence>
<dbReference type="Gene3D" id="1.20.5.340">
    <property type="match status" value="1"/>
</dbReference>
<evidence type="ECO:0000256" key="1">
    <source>
        <dbReference type="ARBA" id="ARBA00008314"/>
    </source>
</evidence>
<dbReference type="GO" id="GO:0000146">
    <property type="term" value="F:microfilament motor activity"/>
    <property type="evidence" value="ECO:0007669"/>
    <property type="project" value="TreeGrafter"/>
</dbReference>
<dbReference type="InterPro" id="IPR036961">
    <property type="entry name" value="Kinesin_motor_dom_sf"/>
</dbReference>
<dbReference type="GO" id="GO:0007015">
    <property type="term" value="P:actin filament organization"/>
    <property type="evidence" value="ECO:0007669"/>
    <property type="project" value="TreeGrafter"/>
</dbReference>
<dbReference type="PaxDb" id="8022-A0A060W2J5"/>
<keyword evidence="5 8" id="KW-0518">Myosin</keyword>
<keyword evidence="2" id="KW-0547">Nucleotide-binding</keyword>
<sequence length="381" mass="44275">MKFKQKQRDEQAENDGTESADKASYLMGVSSADPIKGLLHPRVKVGNEYVSVEQLNSFEQLGLNFTNEKLQQYFNHQMFILEQEEYEREGIEWTFIDFGLIQAGIDLIEKECMFPKATDNSFKAKMYDNHIGKSANFQKPRPDKNHFELMHYPGVVPYNIIGWLDKTNDLLNETVVGYQKYSNKLLSCLYENYVGPDSDQKTGGKEKRKKAASFQTMSQLYEENLNKLMTNLRSTQPHFVRCLIPNETKTPGIMDSFMVLHQLRCNGVLEGIKICRKGFPNSIIYAEFKQRYHILNPLAFPDDTFVDSRKATEKLLQNMMTRKEALVIILWNIRAFNTVKHWQCMMLFFKIKPLLKSATTEKEMATLKEELARLKEALEKL</sequence>
<dbReference type="PANTHER" id="PTHR13140:SF857">
    <property type="entry name" value="MYOSIN-11"/>
    <property type="match status" value="1"/>
</dbReference>
<keyword evidence="6" id="KW-0505">Motor protein</keyword>
<keyword evidence="3" id="KW-0067">ATP-binding</keyword>
<dbReference type="PANTHER" id="PTHR13140">
    <property type="entry name" value="MYOSIN"/>
    <property type="match status" value="1"/>
</dbReference>
<evidence type="ECO:0000259" key="10">
    <source>
        <dbReference type="PROSITE" id="PS51456"/>
    </source>
</evidence>
<name>A0A060W2J5_ONCMY</name>
<comment type="caution">
    <text evidence="8">Lacks conserved residue(s) required for the propagation of feature annotation.</text>
</comment>
<dbReference type="Pfam" id="PF00063">
    <property type="entry name" value="Myosin_head"/>
    <property type="match status" value="1"/>
</dbReference>
<dbReference type="Proteomes" id="UP000193380">
    <property type="component" value="Unassembled WGS sequence"/>
</dbReference>
<dbReference type="EMBL" id="FR904383">
    <property type="protein sequence ID" value="CDQ61518.1"/>
    <property type="molecule type" value="Genomic_DNA"/>
</dbReference>
<dbReference type="Gene3D" id="1.20.58.530">
    <property type="match status" value="1"/>
</dbReference>
<dbReference type="SMART" id="SM00242">
    <property type="entry name" value="MYSc"/>
    <property type="match status" value="1"/>
</dbReference>
<organism evidence="11 12">
    <name type="scientific">Oncorhynchus mykiss</name>
    <name type="common">Rainbow trout</name>
    <name type="synonym">Salmo gairdneri</name>
    <dbReference type="NCBI Taxonomy" id="8022"/>
    <lineage>
        <taxon>Eukaryota</taxon>
        <taxon>Metazoa</taxon>
        <taxon>Chordata</taxon>
        <taxon>Craniata</taxon>
        <taxon>Vertebrata</taxon>
        <taxon>Euteleostomi</taxon>
        <taxon>Actinopterygii</taxon>
        <taxon>Neopterygii</taxon>
        <taxon>Teleostei</taxon>
        <taxon>Protacanthopterygii</taxon>
        <taxon>Salmoniformes</taxon>
        <taxon>Salmonidae</taxon>
        <taxon>Salmoninae</taxon>
        <taxon>Oncorhynchus</taxon>
    </lineage>
</organism>
<feature type="region of interest" description="Actin-binding" evidence="8">
    <location>
        <begin position="225"/>
        <end position="247"/>
    </location>
</feature>
<protein>
    <recommendedName>
        <fullName evidence="10">Myosin motor domain-containing protein</fullName>
    </recommendedName>
</protein>
<dbReference type="InterPro" id="IPR027417">
    <property type="entry name" value="P-loop_NTPase"/>
</dbReference>